<protein>
    <submittedName>
        <fullName evidence="1">Uncharacterized protein</fullName>
    </submittedName>
</protein>
<sequence>MQPHTLQISANDKIHFELVNVIYYSTLLALPSIIRELGITAPVDKCSHHEMIFQKVILPSSQYLTFLFSNRYNLKGHLLNSFKYELDALIYIIPFHRRTQEYVLASPIVMVFTSNLSTSTLNVNFHVSLSDWKEEGPEAAQSGTRILQALISEGFEDTLEQRLMSDKNGLFVDKFIKDSVLTLQSLGVNPIKP</sequence>
<dbReference type="EMBL" id="JARBJD010000456">
    <property type="protein sequence ID" value="KAK2941848.1"/>
    <property type="molecule type" value="Genomic_DNA"/>
</dbReference>
<evidence type="ECO:0000313" key="2">
    <source>
        <dbReference type="Proteomes" id="UP001281761"/>
    </source>
</evidence>
<proteinExistence type="predicted"/>
<evidence type="ECO:0000313" key="1">
    <source>
        <dbReference type="EMBL" id="KAK2941848.1"/>
    </source>
</evidence>
<gene>
    <name evidence="1" type="ORF">BLNAU_23239</name>
</gene>
<keyword evidence="2" id="KW-1185">Reference proteome</keyword>
<reference evidence="1 2" key="1">
    <citation type="journal article" date="2022" name="bioRxiv">
        <title>Genomics of Preaxostyla Flagellates Illuminates Evolutionary Transitions and the Path Towards Mitochondrial Loss.</title>
        <authorList>
            <person name="Novak L.V.F."/>
            <person name="Treitli S.C."/>
            <person name="Pyrih J."/>
            <person name="Halakuc P."/>
            <person name="Pipaliya S.V."/>
            <person name="Vacek V."/>
            <person name="Brzon O."/>
            <person name="Soukal P."/>
            <person name="Eme L."/>
            <person name="Dacks J.B."/>
            <person name="Karnkowska A."/>
            <person name="Elias M."/>
            <person name="Hampl V."/>
        </authorList>
    </citation>
    <scope>NUCLEOTIDE SEQUENCE [LARGE SCALE GENOMIC DNA]</scope>
    <source>
        <strain evidence="1">NAU3</strain>
        <tissue evidence="1">Gut</tissue>
    </source>
</reference>
<organism evidence="1 2">
    <name type="scientific">Blattamonas nauphoetae</name>
    <dbReference type="NCBI Taxonomy" id="2049346"/>
    <lineage>
        <taxon>Eukaryota</taxon>
        <taxon>Metamonada</taxon>
        <taxon>Preaxostyla</taxon>
        <taxon>Oxymonadida</taxon>
        <taxon>Blattamonas</taxon>
    </lineage>
</organism>
<name>A0ABQ9WR89_9EUKA</name>
<accession>A0ABQ9WR89</accession>
<dbReference type="Proteomes" id="UP001281761">
    <property type="component" value="Unassembled WGS sequence"/>
</dbReference>
<comment type="caution">
    <text evidence="1">The sequence shown here is derived from an EMBL/GenBank/DDBJ whole genome shotgun (WGS) entry which is preliminary data.</text>
</comment>